<comment type="caution">
    <text evidence="3">The sequence shown here is derived from an EMBL/GenBank/DDBJ whole genome shotgun (WGS) entry which is preliminary data.</text>
</comment>
<organism evidence="3 4">
    <name type="scientific">Araneus ventricosus</name>
    <name type="common">Orbweaver spider</name>
    <name type="synonym">Epeira ventricosa</name>
    <dbReference type="NCBI Taxonomy" id="182803"/>
    <lineage>
        <taxon>Eukaryota</taxon>
        <taxon>Metazoa</taxon>
        <taxon>Ecdysozoa</taxon>
        <taxon>Arthropoda</taxon>
        <taxon>Chelicerata</taxon>
        <taxon>Arachnida</taxon>
        <taxon>Araneae</taxon>
        <taxon>Araneomorphae</taxon>
        <taxon>Entelegynae</taxon>
        <taxon>Araneoidea</taxon>
        <taxon>Araneidae</taxon>
        <taxon>Araneus</taxon>
    </lineage>
</organism>
<name>A0A4Y2MXH7_ARAVE</name>
<accession>A0A4Y2MXH7</accession>
<dbReference type="EMBL" id="BGPR01008053">
    <property type="protein sequence ID" value="GBN31223.1"/>
    <property type="molecule type" value="Genomic_DNA"/>
</dbReference>
<evidence type="ECO:0000313" key="3">
    <source>
        <dbReference type="EMBL" id="GBN31239.1"/>
    </source>
</evidence>
<evidence type="ECO:0000313" key="4">
    <source>
        <dbReference type="Proteomes" id="UP000499080"/>
    </source>
</evidence>
<protein>
    <submittedName>
        <fullName evidence="3">Uncharacterized protein</fullName>
    </submittedName>
</protein>
<keyword evidence="4" id="KW-1185">Reference proteome</keyword>
<dbReference type="Proteomes" id="UP000499080">
    <property type="component" value="Unassembled WGS sequence"/>
</dbReference>
<dbReference type="AlphaFoldDB" id="A0A4Y2MXH7"/>
<reference evidence="3 4" key="1">
    <citation type="journal article" date="2019" name="Sci. Rep.">
        <title>Orb-weaving spider Araneus ventricosus genome elucidates the spidroin gene catalogue.</title>
        <authorList>
            <person name="Kono N."/>
            <person name="Nakamura H."/>
            <person name="Ohtoshi R."/>
            <person name="Moran D.A.P."/>
            <person name="Shinohara A."/>
            <person name="Yoshida Y."/>
            <person name="Fujiwara M."/>
            <person name="Mori M."/>
            <person name="Tomita M."/>
            <person name="Arakawa K."/>
        </authorList>
    </citation>
    <scope>NUCLEOTIDE SEQUENCE [LARGE SCALE GENOMIC DNA]</scope>
</reference>
<proteinExistence type="predicted"/>
<evidence type="ECO:0000256" key="1">
    <source>
        <dbReference type="SAM" id="MobiDB-lite"/>
    </source>
</evidence>
<dbReference type="EMBL" id="BGPR01008055">
    <property type="protein sequence ID" value="GBN31239.1"/>
    <property type="molecule type" value="Genomic_DNA"/>
</dbReference>
<feature type="region of interest" description="Disordered" evidence="1">
    <location>
        <begin position="1"/>
        <end position="30"/>
    </location>
</feature>
<evidence type="ECO:0000313" key="2">
    <source>
        <dbReference type="EMBL" id="GBN31223.1"/>
    </source>
</evidence>
<sequence length="83" mass="9834">MSDLFLKQLQEQRNSGRKGGKSTFLTETPEKDRVEQEALKRFKKISNLAVKKMKYEKTGIQHKDLKKSLFDDLHEDSRRKYGF</sequence>
<gene>
    <name evidence="3" type="ORF">AVEN_117584_1</name>
    <name evidence="2" type="ORF">AVEN_272575_1</name>
</gene>